<organism evidence="1 2">
    <name type="scientific">Klebsiella pneumoniae</name>
    <dbReference type="NCBI Taxonomy" id="573"/>
    <lineage>
        <taxon>Bacteria</taxon>
        <taxon>Pseudomonadati</taxon>
        <taxon>Pseudomonadota</taxon>
        <taxon>Gammaproteobacteria</taxon>
        <taxon>Enterobacterales</taxon>
        <taxon>Enterobacteriaceae</taxon>
        <taxon>Klebsiella/Raoultella group</taxon>
        <taxon>Klebsiella</taxon>
        <taxon>Klebsiella pneumoniae complex</taxon>
    </lineage>
</organism>
<evidence type="ECO:0000313" key="1">
    <source>
        <dbReference type="EMBL" id="SVN67395.1"/>
    </source>
</evidence>
<gene>
    <name evidence="1" type="ORF">SAMEA3649591_05461</name>
</gene>
<name>A0AAJ5AGA7_KLEPN</name>
<reference evidence="1 2" key="1">
    <citation type="submission" date="2018-08" db="EMBL/GenBank/DDBJ databases">
        <authorList>
            <consortium name="Pathogen Informatics"/>
        </authorList>
    </citation>
    <scope>NUCLEOTIDE SEQUENCE [LARGE SCALE GENOMIC DNA]</scope>
    <source>
        <strain evidence="1 2">EuSCAPE_GR003</strain>
    </source>
</reference>
<dbReference type="AlphaFoldDB" id="A0AAJ5AGA7"/>
<evidence type="ECO:0000313" key="2">
    <source>
        <dbReference type="Proteomes" id="UP000258905"/>
    </source>
</evidence>
<proteinExistence type="predicted"/>
<protein>
    <submittedName>
        <fullName evidence="1">Type-F conjugative transfer system mating-pair stabilization protein TraN</fullName>
    </submittedName>
</protein>
<dbReference type="RefSeq" id="WP_016197758.1">
    <property type="nucleotide sequence ID" value="NZ_JBLNKQ010000001.1"/>
</dbReference>
<accession>A0AAJ5AGA7</accession>
<dbReference type="EMBL" id="UIUC01000085">
    <property type="protein sequence ID" value="SVN67395.1"/>
    <property type="molecule type" value="Genomic_DNA"/>
</dbReference>
<comment type="caution">
    <text evidence="1">The sequence shown here is derived from an EMBL/GenBank/DDBJ whole genome shotgun (WGS) entry which is preliminary data.</text>
</comment>
<dbReference type="Proteomes" id="UP000258905">
    <property type="component" value="Unassembled WGS sequence"/>
</dbReference>
<sequence length="41" mass="4875">MLDFTNFMDDLMKNQKIPENDVLTNKTKERIKEIMSQQSAQ</sequence>